<evidence type="ECO:0000256" key="1">
    <source>
        <dbReference type="ARBA" id="ARBA00009995"/>
    </source>
</evidence>
<sequence length="468" mass="52007">MAPGHMIPMIDIGKLLAKRGMIVTVVTTPVNATRFKLIIDHSLQSGLQIHLLQLQFPCKEAGLPEGCENLDSLPAELMSNFFIATTMLQQPLEEALQDMQPLPNCIISDMGHPWTSSIAQKFQIPRLLFHGTSCFSLLCSHNMFHYKIHETITSSTEPFLLPGMPDPIEITKAQLPGMMVAPSKLSSLSMGNKIRSTEGTEYGVVVNSFYELEHKYVKEYQKAKGKQVWCIGPVSLCNKEASEKTDRGNKASLMKTCVFNGWTHGHPSQSCMFVLLIELGLALEASNRPFIWAFRSGDQSGELDNWVRDGFEERVKGRGFIIRGWAPQVLILFHSAIGGFLTHCGWNSALEGICAGVPMITWPMFAEQFTNEKLIVEVLKIGVKVGAEVPVRWGEEDEIGLQVRKEGIEKAIVALMDEGEEGEERRKRAEEVGEKAHLAVEEGGSSYLNLTLLIEDIVLHSSQKSVNE</sequence>
<dbReference type="Pfam" id="PF00201">
    <property type="entry name" value="UDPGT"/>
    <property type="match status" value="1"/>
</dbReference>
<dbReference type="EC" id="2.4.1.-" evidence="5"/>
<comment type="similarity">
    <text evidence="1 4">Belongs to the UDP-glycosyltransferase family.</text>
</comment>
<dbReference type="AlphaFoldDB" id="A0AAP0NXX0"/>
<dbReference type="PANTHER" id="PTHR48047:SF182">
    <property type="entry name" value="GLYCOSYLTRANSFERASE"/>
    <property type="match status" value="1"/>
</dbReference>
<dbReference type="FunFam" id="3.40.50.2000:FF:000071">
    <property type="entry name" value="Glycosyltransferase"/>
    <property type="match status" value="1"/>
</dbReference>
<dbReference type="PROSITE" id="PS00375">
    <property type="entry name" value="UDPGT"/>
    <property type="match status" value="1"/>
</dbReference>
<dbReference type="GO" id="GO:0035251">
    <property type="term" value="F:UDP-glucosyltransferase activity"/>
    <property type="evidence" value="ECO:0007669"/>
    <property type="project" value="TreeGrafter"/>
</dbReference>
<evidence type="ECO:0000256" key="5">
    <source>
        <dbReference type="RuleBase" id="RU362057"/>
    </source>
</evidence>
<comment type="caution">
    <text evidence="6">The sequence shown here is derived from an EMBL/GenBank/DDBJ whole genome shotgun (WGS) entry which is preliminary data.</text>
</comment>
<dbReference type="InterPro" id="IPR035595">
    <property type="entry name" value="UDP_glycos_trans_CS"/>
</dbReference>
<name>A0AAP0NXX0_9MAGN</name>
<evidence type="ECO:0000256" key="2">
    <source>
        <dbReference type="ARBA" id="ARBA00022676"/>
    </source>
</evidence>
<dbReference type="EMBL" id="JBBNAE010000005">
    <property type="protein sequence ID" value="KAK9124087.1"/>
    <property type="molecule type" value="Genomic_DNA"/>
</dbReference>
<accession>A0AAP0NXX0</accession>
<proteinExistence type="inferred from homology"/>
<dbReference type="Gene3D" id="3.40.50.2000">
    <property type="entry name" value="Glycogen Phosphorylase B"/>
    <property type="match status" value="2"/>
</dbReference>
<dbReference type="Proteomes" id="UP001417504">
    <property type="component" value="Unassembled WGS sequence"/>
</dbReference>
<dbReference type="InterPro" id="IPR002213">
    <property type="entry name" value="UDP_glucos_trans"/>
</dbReference>
<keyword evidence="3 4" id="KW-0808">Transferase</keyword>
<dbReference type="SUPFAM" id="SSF53756">
    <property type="entry name" value="UDP-Glycosyltransferase/glycogen phosphorylase"/>
    <property type="match status" value="1"/>
</dbReference>
<dbReference type="FunFam" id="3.40.50.2000:FF:000047">
    <property type="entry name" value="Glycosyltransferase"/>
    <property type="match status" value="1"/>
</dbReference>
<evidence type="ECO:0000313" key="6">
    <source>
        <dbReference type="EMBL" id="KAK9124087.1"/>
    </source>
</evidence>
<evidence type="ECO:0000313" key="7">
    <source>
        <dbReference type="Proteomes" id="UP001417504"/>
    </source>
</evidence>
<evidence type="ECO:0000256" key="3">
    <source>
        <dbReference type="ARBA" id="ARBA00022679"/>
    </source>
</evidence>
<organism evidence="6 7">
    <name type="scientific">Stephania japonica</name>
    <dbReference type="NCBI Taxonomy" id="461633"/>
    <lineage>
        <taxon>Eukaryota</taxon>
        <taxon>Viridiplantae</taxon>
        <taxon>Streptophyta</taxon>
        <taxon>Embryophyta</taxon>
        <taxon>Tracheophyta</taxon>
        <taxon>Spermatophyta</taxon>
        <taxon>Magnoliopsida</taxon>
        <taxon>Ranunculales</taxon>
        <taxon>Menispermaceae</taxon>
        <taxon>Menispermoideae</taxon>
        <taxon>Cissampelideae</taxon>
        <taxon>Stephania</taxon>
    </lineage>
</organism>
<keyword evidence="7" id="KW-1185">Reference proteome</keyword>
<dbReference type="PANTHER" id="PTHR48047">
    <property type="entry name" value="GLYCOSYLTRANSFERASE"/>
    <property type="match status" value="1"/>
</dbReference>
<reference evidence="6 7" key="1">
    <citation type="submission" date="2024-01" db="EMBL/GenBank/DDBJ databases">
        <title>Genome assemblies of Stephania.</title>
        <authorList>
            <person name="Yang L."/>
        </authorList>
    </citation>
    <scope>NUCLEOTIDE SEQUENCE [LARGE SCALE GENOMIC DNA]</scope>
    <source>
        <strain evidence="6">QJT</strain>
        <tissue evidence="6">Leaf</tissue>
    </source>
</reference>
<evidence type="ECO:0000256" key="4">
    <source>
        <dbReference type="RuleBase" id="RU003718"/>
    </source>
</evidence>
<gene>
    <name evidence="6" type="ORF">Sjap_013689</name>
</gene>
<protein>
    <recommendedName>
        <fullName evidence="5">Glycosyltransferase</fullName>
        <ecNumber evidence="5">2.4.1.-</ecNumber>
    </recommendedName>
</protein>
<keyword evidence="2 4" id="KW-0328">Glycosyltransferase</keyword>
<dbReference type="CDD" id="cd03784">
    <property type="entry name" value="GT1_Gtf-like"/>
    <property type="match status" value="1"/>
</dbReference>